<protein>
    <submittedName>
        <fullName evidence="7">D-2-hydroxyacid dehydrogenase</fullName>
    </submittedName>
</protein>
<evidence type="ECO:0000256" key="1">
    <source>
        <dbReference type="ARBA" id="ARBA00005854"/>
    </source>
</evidence>
<reference evidence="8" key="1">
    <citation type="submission" date="2018-11" db="EMBL/GenBank/DDBJ databases">
        <title>Genome sequencing of a novel mesophilic and cellulolytic organism within the genus Hungateiclostridium.</title>
        <authorList>
            <person name="Rettenmaier R."/>
            <person name="Liebl W."/>
            <person name="Zverlov V."/>
        </authorList>
    </citation>
    <scope>NUCLEOTIDE SEQUENCE [LARGE SCALE GENOMIC DNA]</scope>
    <source>
        <strain evidence="8">N2K1</strain>
    </source>
</reference>
<organism evidence="7 8">
    <name type="scientific">Acetivibrio mesophilus</name>
    <dbReference type="NCBI Taxonomy" id="2487273"/>
    <lineage>
        <taxon>Bacteria</taxon>
        <taxon>Bacillati</taxon>
        <taxon>Bacillota</taxon>
        <taxon>Clostridia</taxon>
        <taxon>Eubacteriales</taxon>
        <taxon>Oscillospiraceae</taxon>
        <taxon>Acetivibrio</taxon>
    </lineage>
</organism>
<dbReference type="PANTHER" id="PTHR43761">
    <property type="entry name" value="D-ISOMER SPECIFIC 2-HYDROXYACID DEHYDROGENASE FAMILY PROTEIN (AFU_ORTHOLOGUE AFUA_1G13630)"/>
    <property type="match status" value="1"/>
</dbReference>
<dbReference type="Pfam" id="PF00389">
    <property type="entry name" value="2-Hacid_dh"/>
    <property type="match status" value="1"/>
</dbReference>
<evidence type="ECO:0000259" key="5">
    <source>
        <dbReference type="Pfam" id="PF00389"/>
    </source>
</evidence>
<evidence type="ECO:0000313" key="8">
    <source>
        <dbReference type="Proteomes" id="UP000289166"/>
    </source>
</evidence>
<evidence type="ECO:0000259" key="6">
    <source>
        <dbReference type="Pfam" id="PF02826"/>
    </source>
</evidence>
<dbReference type="InterPro" id="IPR036291">
    <property type="entry name" value="NAD(P)-bd_dom_sf"/>
</dbReference>
<evidence type="ECO:0000313" key="7">
    <source>
        <dbReference type="EMBL" id="RXE59539.1"/>
    </source>
</evidence>
<dbReference type="PANTHER" id="PTHR43761:SF1">
    <property type="entry name" value="D-ISOMER SPECIFIC 2-HYDROXYACID DEHYDROGENASE CATALYTIC DOMAIN-CONTAINING PROTEIN-RELATED"/>
    <property type="match status" value="1"/>
</dbReference>
<dbReference type="GO" id="GO:0016616">
    <property type="term" value="F:oxidoreductase activity, acting on the CH-OH group of donors, NAD or NADP as acceptor"/>
    <property type="evidence" value="ECO:0007669"/>
    <property type="project" value="InterPro"/>
</dbReference>
<dbReference type="RefSeq" id="WP_069194193.1">
    <property type="nucleotide sequence ID" value="NZ_RLII01000005.1"/>
</dbReference>
<gene>
    <name evidence="7" type="ORF">EFD62_06185</name>
</gene>
<dbReference type="NCBIfam" id="NF006263">
    <property type="entry name" value="PRK08410.1"/>
    <property type="match status" value="1"/>
</dbReference>
<comment type="similarity">
    <text evidence="1 4">Belongs to the D-isomer specific 2-hydroxyacid dehydrogenase family.</text>
</comment>
<proteinExistence type="inferred from homology"/>
<evidence type="ECO:0000256" key="4">
    <source>
        <dbReference type="RuleBase" id="RU003719"/>
    </source>
</evidence>
<evidence type="ECO:0000256" key="2">
    <source>
        <dbReference type="ARBA" id="ARBA00023002"/>
    </source>
</evidence>
<dbReference type="Gene3D" id="3.40.50.720">
    <property type="entry name" value="NAD(P)-binding Rossmann-like Domain"/>
    <property type="match status" value="2"/>
</dbReference>
<dbReference type="SUPFAM" id="SSF52283">
    <property type="entry name" value="Formate/glycerate dehydrogenase catalytic domain-like"/>
    <property type="match status" value="1"/>
</dbReference>
<dbReference type="PROSITE" id="PS00670">
    <property type="entry name" value="D_2_HYDROXYACID_DH_2"/>
    <property type="match status" value="1"/>
</dbReference>
<dbReference type="EMBL" id="RLII01000005">
    <property type="protein sequence ID" value="RXE59539.1"/>
    <property type="molecule type" value="Genomic_DNA"/>
</dbReference>
<dbReference type="SUPFAM" id="SSF51735">
    <property type="entry name" value="NAD(P)-binding Rossmann-fold domains"/>
    <property type="match status" value="1"/>
</dbReference>
<dbReference type="InterPro" id="IPR029753">
    <property type="entry name" value="D-isomer_DH_CS"/>
</dbReference>
<dbReference type="InterPro" id="IPR006140">
    <property type="entry name" value="D-isomer_DH_NAD-bd"/>
</dbReference>
<keyword evidence="3" id="KW-0520">NAD</keyword>
<feature type="domain" description="D-isomer specific 2-hydroxyacid dehydrogenase catalytic" evidence="5">
    <location>
        <begin position="14"/>
        <end position="314"/>
    </location>
</feature>
<feature type="domain" description="D-isomer specific 2-hydroxyacid dehydrogenase NAD-binding" evidence="6">
    <location>
        <begin position="107"/>
        <end position="288"/>
    </location>
</feature>
<dbReference type="InterPro" id="IPR006139">
    <property type="entry name" value="D-isomer_2_OHA_DH_cat_dom"/>
</dbReference>
<dbReference type="InterPro" id="IPR050418">
    <property type="entry name" value="D-iso_2-hydroxyacid_DH_PdxB"/>
</dbReference>
<name>A0A4V1K298_9FIRM</name>
<dbReference type="GO" id="GO:0051287">
    <property type="term" value="F:NAD binding"/>
    <property type="evidence" value="ECO:0007669"/>
    <property type="project" value="InterPro"/>
</dbReference>
<sequence>MMKICILDAKTLGEDVDLSVFKQFGSVEIYAETKPYEVIERINDVDIVITNKVVLKEETLNHAQKLKLICVAATGTNNIDLDYAAKKQIAVTNVAGYSTMSVLQHTFAMLFYLMESLPYYDKYVKSGEYAKSSIFTHHGRPFHELSGKTWGIIGLGAIGKTVANAAEAFGCRVVYYSTSGKNNNTQYERVELDSLLEESDIVSIHAPLNNETKGLIDYTRMGLMKKRAIILNLGRGGIIKEDDLARALDEGLIRGAALDVLESEPINGDNPLLKIKNSDRLFITPHIAWASIEARRRLVDEIALNIEAFIHEKERNRIC</sequence>
<evidence type="ECO:0000256" key="3">
    <source>
        <dbReference type="ARBA" id="ARBA00023027"/>
    </source>
</evidence>
<keyword evidence="2 4" id="KW-0560">Oxidoreductase</keyword>
<dbReference type="AlphaFoldDB" id="A0A4V1K298"/>
<dbReference type="OrthoDB" id="9805416at2"/>
<dbReference type="Proteomes" id="UP000289166">
    <property type="component" value="Unassembled WGS sequence"/>
</dbReference>
<dbReference type="Pfam" id="PF02826">
    <property type="entry name" value="2-Hacid_dh_C"/>
    <property type="match status" value="1"/>
</dbReference>
<accession>A0A4V1K298</accession>
<comment type="caution">
    <text evidence="7">The sequence shown here is derived from an EMBL/GenBank/DDBJ whole genome shotgun (WGS) entry which is preliminary data.</text>
</comment>
<keyword evidence="8" id="KW-1185">Reference proteome</keyword>
<dbReference type="CDD" id="cd12162">
    <property type="entry name" value="2-Hacid_dh_4"/>
    <property type="match status" value="1"/>
</dbReference>